<sequence length="441" mass="48227">MYKASNHSYKSFRRLISASPHFKGLTRRAGFPLNHIRASSIHGSAAGLYPRKASRNLESTEDGFDSASIQELIDRDNPGLDSFNAEDDFEPALFLQKDSMTEPPELAQSEDELFGVAHSRFEQELPPISLLPSGLDPRQLPVKIDSLSDLGPNPSEEAYASALVHGRSIHLPYIHPRTHSIPAGNITFYSHHPRLLALFTHVASHAASSLAIPISKVIMLPTERSLWTVIRAPFAYKKSQENFERKTHKRMIKAWDADPEVIDRWAKYLEKHAMGGVGIRVTKWERLPIGIGKTRLARVKKAFKAPIPNGVSSADAKLLEVQQEGDSDANRKQAIQALGEKILKEELQTFKGSQNPPAASLGALGASENPSATKRVHVLADKRQVKGSFKVSAKGNNKTSTPSTPKTRASPSFNGNSSAKTENVTPAKAEQSTSASTPGKS</sequence>
<evidence type="ECO:0000256" key="1">
    <source>
        <dbReference type="ARBA" id="ARBA00007102"/>
    </source>
</evidence>
<name>A0A9W9E169_9AGAR</name>
<dbReference type="GO" id="GO:0005840">
    <property type="term" value="C:ribosome"/>
    <property type="evidence" value="ECO:0007669"/>
    <property type="project" value="UniProtKB-KW"/>
</dbReference>
<feature type="compositionally biased region" description="Polar residues" evidence="4">
    <location>
        <begin position="394"/>
        <end position="441"/>
    </location>
</feature>
<evidence type="ECO:0000313" key="6">
    <source>
        <dbReference type="EMBL" id="KAJ4495117.1"/>
    </source>
</evidence>
<dbReference type="Pfam" id="PF00338">
    <property type="entry name" value="Ribosomal_S10"/>
    <property type="match status" value="1"/>
</dbReference>
<dbReference type="GO" id="GO:0003735">
    <property type="term" value="F:structural constituent of ribosome"/>
    <property type="evidence" value="ECO:0007669"/>
    <property type="project" value="InterPro"/>
</dbReference>
<evidence type="ECO:0000256" key="4">
    <source>
        <dbReference type="SAM" id="MobiDB-lite"/>
    </source>
</evidence>
<dbReference type="AlphaFoldDB" id="A0A9W9E169"/>
<accession>A0A9W9E169</accession>
<dbReference type="SUPFAM" id="SSF54999">
    <property type="entry name" value="Ribosomal protein S10"/>
    <property type="match status" value="1"/>
</dbReference>
<feature type="region of interest" description="Disordered" evidence="4">
    <location>
        <begin position="353"/>
        <end position="372"/>
    </location>
</feature>
<comment type="caution">
    <text evidence="6">The sequence shown here is derived from an EMBL/GenBank/DDBJ whole genome shotgun (WGS) entry which is preliminary data.</text>
</comment>
<dbReference type="PANTHER" id="PTHR11700">
    <property type="entry name" value="30S RIBOSOMAL PROTEIN S10 FAMILY MEMBER"/>
    <property type="match status" value="1"/>
</dbReference>
<gene>
    <name evidence="6" type="ORF">C8J55DRAFT_601998</name>
</gene>
<dbReference type="SMART" id="SM01403">
    <property type="entry name" value="Ribosomal_S10"/>
    <property type="match status" value="1"/>
</dbReference>
<organism evidence="6 7">
    <name type="scientific">Lentinula lateritia</name>
    <dbReference type="NCBI Taxonomy" id="40482"/>
    <lineage>
        <taxon>Eukaryota</taxon>
        <taxon>Fungi</taxon>
        <taxon>Dikarya</taxon>
        <taxon>Basidiomycota</taxon>
        <taxon>Agaricomycotina</taxon>
        <taxon>Agaricomycetes</taxon>
        <taxon>Agaricomycetidae</taxon>
        <taxon>Agaricales</taxon>
        <taxon>Marasmiineae</taxon>
        <taxon>Omphalotaceae</taxon>
        <taxon>Lentinula</taxon>
    </lineage>
</organism>
<dbReference type="InterPro" id="IPR036838">
    <property type="entry name" value="Ribosomal_uS10_dom_sf"/>
</dbReference>
<dbReference type="PRINTS" id="PR00971">
    <property type="entry name" value="RIBOSOMALS10"/>
</dbReference>
<proteinExistence type="inferred from homology"/>
<dbReference type="HAMAP" id="MF_00508">
    <property type="entry name" value="Ribosomal_uS10"/>
    <property type="match status" value="1"/>
</dbReference>
<reference evidence="6" key="2">
    <citation type="journal article" date="2023" name="Proc. Natl. Acad. Sci. U.S.A.">
        <title>A global phylogenomic analysis of the shiitake genus Lentinula.</title>
        <authorList>
            <person name="Sierra-Patev S."/>
            <person name="Min B."/>
            <person name="Naranjo-Ortiz M."/>
            <person name="Looney B."/>
            <person name="Konkel Z."/>
            <person name="Slot J.C."/>
            <person name="Sakamoto Y."/>
            <person name="Steenwyk J.L."/>
            <person name="Rokas A."/>
            <person name="Carro J."/>
            <person name="Camarero S."/>
            <person name="Ferreira P."/>
            <person name="Molpeceres G."/>
            <person name="Ruiz-Duenas F.J."/>
            <person name="Serrano A."/>
            <person name="Henrissat B."/>
            <person name="Drula E."/>
            <person name="Hughes K.W."/>
            <person name="Mata J.L."/>
            <person name="Ishikawa N.K."/>
            <person name="Vargas-Isla R."/>
            <person name="Ushijima S."/>
            <person name="Smith C.A."/>
            <person name="Donoghue J."/>
            <person name="Ahrendt S."/>
            <person name="Andreopoulos W."/>
            <person name="He G."/>
            <person name="LaButti K."/>
            <person name="Lipzen A."/>
            <person name="Ng V."/>
            <person name="Riley R."/>
            <person name="Sandor L."/>
            <person name="Barry K."/>
            <person name="Martinez A.T."/>
            <person name="Xiao Y."/>
            <person name="Gibbons J.G."/>
            <person name="Terashima K."/>
            <person name="Grigoriev I.V."/>
            <person name="Hibbett D."/>
        </authorList>
    </citation>
    <scope>NUCLEOTIDE SEQUENCE</scope>
    <source>
        <strain evidence="6">Sp2 HRB7682 ss15</strain>
    </source>
</reference>
<keyword evidence="2" id="KW-0689">Ribosomal protein</keyword>
<dbReference type="GO" id="GO:1990904">
    <property type="term" value="C:ribonucleoprotein complex"/>
    <property type="evidence" value="ECO:0007669"/>
    <property type="project" value="UniProtKB-KW"/>
</dbReference>
<keyword evidence="3" id="KW-0687">Ribonucleoprotein</keyword>
<reference evidence="6" key="1">
    <citation type="submission" date="2022-08" db="EMBL/GenBank/DDBJ databases">
        <authorList>
            <consortium name="DOE Joint Genome Institute"/>
            <person name="Min B."/>
            <person name="Riley R."/>
            <person name="Sierra-Patev S."/>
            <person name="Naranjo-Ortiz M."/>
            <person name="Looney B."/>
            <person name="Konkel Z."/>
            <person name="Slot J.C."/>
            <person name="Sakamoto Y."/>
            <person name="Steenwyk J.L."/>
            <person name="Rokas A."/>
            <person name="Carro J."/>
            <person name="Camarero S."/>
            <person name="Ferreira P."/>
            <person name="Molpeceres G."/>
            <person name="Ruiz-Duenas F.J."/>
            <person name="Serrano A."/>
            <person name="Henrissat B."/>
            <person name="Drula E."/>
            <person name="Hughes K.W."/>
            <person name="Mata J.L."/>
            <person name="Ishikawa N.K."/>
            <person name="Vargas-Isla R."/>
            <person name="Ushijima S."/>
            <person name="Smith C.A."/>
            <person name="Ahrendt S."/>
            <person name="Andreopoulos W."/>
            <person name="He G."/>
            <person name="Labutti K."/>
            <person name="Lipzen A."/>
            <person name="Ng V."/>
            <person name="Sandor L."/>
            <person name="Barry K."/>
            <person name="Martinez A.T."/>
            <person name="Xiao Y."/>
            <person name="Gibbons J.G."/>
            <person name="Terashima K."/>
            <person name="Hibbett D.S."/>
            <person name="Grigoriev I.V."/>
        </authorList>
    </citation>
    <scope>NUCLEOTIDE SEQUENCE</scope>
    <source>
        <strain evidence="6">Sp2 HRB7682 ss15</strain>
    </source>
</reference>
<evidence type="ECO:0000259" key="5">
    <source>
        <dbReference type="SMART" id="SM01403"/>
    </source>
</evidence>
<feature type="domain" description="Small ribosomal subunit protein uS10" evidence="5">
    <location>
        <begin position="185"/>
        <end position="282"/>
    </location>
</feature>
<dbReference type="GO" id="GO:0006412">
    <property type="term" value="P:translation"/>
    <property type="evidence" value="ECO:0007669"/>
    <property type="project" value="InterPro"/>
</dbReference>
<dbReference type="InterPro" id="IPR001848">
    <property type="entry name" value="Ribosomal_uS10"/>
</dbReference>
<dbReference type="EMBL" id="JANVFS010000002">
    <property type="protein sequence ID" value="KAJ4495117.1"/>
    <property type="molecule type" value="Genomic_DNA"/>
</dbReference>
<dbReference type="Proteomes" id="UP001150238">
    <property type="component" value="Unassembled WGS sequence"/>
</dbReference>
<dbReference type="Gene3D" id="3.30.70.600">
    <property type="entry name" value="Ribosomal protein S10 domain"/>
    <property type="match status" value="1"/>
</dbReference>
<comment type="similarity">
    <text evidence="1">Belongs to the universal ribosomal protein uS10 family.</text>
</comment>
<feature type="region of interest" description="Disordered" evidence="4">
    <location>
        <begin position="382"/>
        <end position="441"/>
    </location>
</feature>
<evidence type="ECO:0000256" key="3">
    <source>
        <dbReference type="ARBA" id="ARBA00023274"/>
    </source>
</evidence>
<evidence type="ECO:0000313" key="7">
    <source>
        <dbReference type="Proteomes" id="UP001150238"/>
    </source>
</evidence>
<dbReference type="InterPro" id="IPR027486">
    <property type="entry name" value="Ribosomal_uS10_dom"/>
</dbReference>
<evidence type="ECO:0000256" key="2">
    <source>
        <dbReference type="ARBA" id="ARBA00022980"/>
    </source>
</evidence>
<protein>
    <recommendedName>
        <fullName evidence="5">Small ribosomal subunit protein uS10 domain-containing protein</fullName>
    </recommendedName>
</protein>